<protein>
    <submittedName>
        <fullName evidence="14">M48 family metalloprotease</fullName>
    </submittedName>
</protein>
<dbReference type="EMBL" id="JAAGOH010000004">
    <property type="protein sequence ID" value="NDY90647.1"/>
    <property type="molecule type" value="Genomic_DNA"/>
</dbReference>
<feature type="transmembrane region" description="Helical" evidence="12">
    <location>
        <begin position="25"/>
        <end position="54"/>
    </location>
</feature>
<evidence type="ECO:0000256" key="10">
    <source>
        <dbReference type="ARBA" id="ARBA00023049"/>
    </source>
</evidence>
<dbReference type="PANTHER" id="PTHR43221:SF1">
    <property type="entry name" value="PROTEASE HTPX"/>
    <property type="match status" value="1"/>
</dbReference>
<keyword evidence="3" id="KW-1003">Cell membrane</keyword>
<keyword evidence="11 12" id="KW-0472">Membrane</keyword>
<dbReference type="GO" id="GO:0046872">
    <property type="term" value="F:metal ion binding"/>
    <property type="evidence" value="ECO:0007669"/>
    <property type="project" value="UniProtKB-KW"/>
</dbReference>
<keyword evidence="7" id="KW-0378">Hydrolase</keyword>
<keyword evidence="6" id="KW-0479">Metal-binding</keyword>
<evidence type="ECO:0000313" key="14">
    <source>
        <dbReference type="EMBL" id="NDY90647.1"/>
    </source>
</evidence>
<dbReference type="Gene3D" id="3.30.2010.10">
    <property type="entry name" value="Metalloproteases ('zincins'), catalytic domain"/>
    <property type="match status" value="1"/>
</dbReference>
<gene>
    <name evidence="14" type="ORF">G3A44_05480</name>
</gene>
<evidence type="ECO:0000256" key="6">
    <source>
        <dbReference type="ARBA" id="ARBA00022723"/>
    </source>
</evidence>
<evidence type="ECO:0000256" key="3">
    <source>
        <dbReference type="ARBA" id="ARBA00022475"/>
    </source>
</evidence>
<evidence type="ECO:0000256" key="12">
    <source>
        <dbReference type="SAM" id="Phobius"/>
    </source>
</evidence>
<feature type="domain" description="Peptidase M48" evidence="13">
    <location>
        <begin position="102"/>
        <end position="329"/>
    </location>
</feature>
<keyword evidence="15" id="KW-1185">Reference proteome</keyword>
<proteinExistence type="predicted"/>
<evidence type="ECO:0000256" key="4">
    <source>
        <dbReference type="ARBA" id="ARBA00022670"/>
    </source>
</evidence>
<name>A0A7C9TK34_9BURK</name>
<keyword evidence="5 12" id="KW-0812">Transmembrane</keyword>
<dbReference type="GO" id="GO:0004222">
    <property type="term" value="F:metalloendopeptidase activity"/>
    <property type="evidence" value="ECO:0007669"/>
    <property type="project" value="InterPro"/>
</dbReference>
<feature type="transmembrane region" description="Helical" evidence="12">
    <location>
        <begin position="66"/>
        <end position="84"/>
    </location>
</feature>
<keyword evidence="4 14" id="KW-0645">Protease</keyword>
<keyword evidence="8" id="KW-0862">Zinc</keyword>
<dbReference type="Pfam" id="PF01435">
    <property type="entry name" value="Peptidase_M48"/>
    <property type="match status" value="1"/>
</dbReference>
<sequence>MLTDKEFRALVARHELDARSAPTRFAWVTALWAAAGLAALGLLLTAALLGALWLGLAVQGWWGLRLVLVAGCLSLAWAVLRAIWVRPPPLVGDVITRTEAPRLFELIDRVAARCRAPRPDLVVLDDALNAGVSLRPRLGVLGWHRHVLHLGLPLLMGCDVKALAAILAHEFGHLRGSHHWFDGWLYRTRRSWVELARLHDGRDNLSHLVVSVFFHYYLPRFDARALVLSRQMEVAADQLAHVAVGPTHLARALTTLEIQARYLQQTFWPAVWAQADQRPSPEGLRPLQTLGRRLRTATGHPQAARWLQQAWKALPDPQDTHPGLRDRLELAGQPLQLPEPPAQTAAEALLAEHTTPLTDRLDRWWQGRVSQDWQAHYRTRQSRQQQWTQLSQRLAQGEATADEALHHARLTDELRPPAEALAAWQVVWQRHGQPPEAGLHWAQAVLDQAPHSPDADQVDAIHTACARLAELAAATTPPGQPHWCLPAAQRLRDWLEQLQARQPEAITDPQAVSIWRQRVRELQSRREAALDVLGQFEGPQRLEAAQVHACVLREALHDFRSEPGVGAVYLWRKTDPRAPGWVMHLVVIERSGTWLQAAKDSWWAHWLDRLQLPFDFMVLDLAHPAWRQTDRRDLVALFTGTPEACIYRRRHA</sequence>
<dbReference type="InterPro" id="IPR050083">
    <property type="entry name" value="HtpX_protease"/>
</dbReference>
<organism evidence="14 15">
    <name type="scientific">Ideonella livida</name>
    <dbReference type="NCBI Taxonomy" id="2707176"/>
    <lineage>
        <taxon>Bacteria</taxon>
        <taxon>Pseudomonadati</taxon>
        <taxon>Pseudomonadota</taxon>
        <taxon>Betaproteobacteria</taxon>
        <taxon>Burkholderiales</taxon>
        <taxon>Sphaerotilaceae</taxon>
        <taxon>Ideonella</taxon>
    </lineage>
</organism>
<keyword evidence="9 12" id="KW-1133">Transmembrane helix</keyword>
<comment type="subcellular location">
    <subcellularLocation>
        <location evidence="2">Cell membrane</location>
        <topology evidence="2">Multi-pass membrane protein</topology>
    </subcellularLocation>
</comment>
<evidence type="ECO:0000256" key="9">
    <source>
        <dbReference type="ARBA" id="ARBA00022989"/>
    </source>
</evidence>
<evidence type="ECO:0000256" key="2">
    <source>
        <dbReference type="ARBA" id="ARBA00004651"/>
    </source>
</evidence>
<evidence type="ECO:0000256" key="8">
    <source>
        <dbReference type="ARBA" id="ARBA00022833"/>
    </source>
</evidence>
<dbReference type="GO" id="GO:0006508">
    <property type="term" value="P:proteolysis"/>
    <property type="evidence" value="ECO:0007669"/>
    <property type="project" value="UniProtKB-KW"/>
</dbReference>
<dbReference type="PANTHER" id="PTHR43221">
    <property type="entry name" value="PROTEASE HTPX"/>
    <property type="match status" value="1"/>
</dbReference>
<dbReference type="InterPro" id="IPR001915">
    <property type="entry name" value="Peptidase_M48"/>
</dbReference>
<dbReference type="GO" id="GO:0005886">
    <property type="term" value="C:plasma membrane"/>
    <property type="evidence" value="ECO:0007669"/>
    <property type="project" value="UniProtKB-SubCell"/>
</dbReference>
<keyword evidence="10 14" id="KW-0482">Metalloprotease</keyword>
<reference evidence="14 15" key="1">
    <citation type="submission" date="2020-02" db="EMBL/GenBank/DDBJ databases">
        <title>Ideonella bacterium strain TBM-1.</title>
        <authorList>
            <person name="Chen W.-M."/>
        </authorList>
    </citation>
    <scope>NUCLEOTIDE SEQUENCE [LARGE SCALE GENOMIC DNA]</scope>
    <source>
        <strain evidence="14 15">TBM-1</strain>
    </source>
</reference>
<accession>A0A7C9TK34</accession>
<evidence type="ECO:0000259" key="13">
    <source>
        <dbReference type="Pfam" id="PF01435"/>
    </source>
</evidence>
<dbReference type="AlphaFoldDB" id="A0A7C9TK34"/>
<dbReference type="Proteomes" id="UP000484255">
    <property type="component" value="Unassembled WGS sequence"/>
</dbReference>
<evidence type="ECO:0000256" key="11">
    <source>
        <dbReference type="ARBA" id="ARBA00023136"/>
    </source>
</evidence>
<dbReference type="CDD" id="cd07328">
    <property type="entry name" value="M48_Ste24p_like"/>
    <property type="match status" value="1"/>
</dbReference>
<evidence type="ECO:0000256" key="7">
    <source>
        <dbReference type="ARBA" id="ARBA00022801"/>
    </source>
</evidence>
<evidence type="ECO:0000313" key="15">
    <source>
        <dbReference type="Proteomes" id="UP000484255"/>
    </source>
</evidence>
<comment type="cofactor">
    <cofactor evidence="1">
        <name>Zn(2+)</name>
        <dbReference type="ChEBI" id="CHEBI:29105"/>
    </cofactor>
</comment>
<evidence type="ECO:0000256" key="1">
    <source>
        <dbReference type="ARBA" id="ARBA00001947"/>
    </source>
</evidence>
<dbReference type="RefSeq" id="WP_163456498.1">
    <property type="nucleotide sequence ID" value="NZ_JAAGOH010000004.1"/>
</dbReference>
<evidence type="ECO:0000256" key="5">
    <source>
        <dbReference type="ARBA" id="ARBA00022692"/>
    </source>
</evidence>
<comment type="caution">
    <text evidence="14">The sequence shown here is derived from an EMBL/GenBank/DDBJ whole genome shotgun (WGS) entry which is preliminary data.</text>
</comment>